<evidence type="ECO:0000259" key="5">
    <source>
        <dbReference type="PROSITE" id="PS50977"/>
    </source>
</evidence>
<feature type="DNA-binding region" description="H-T-H motif" evidence="4">
    <location>
        <begin position="53"/>
        <end position="72"/>
    </location>
</feature>
<dbReference type="PRINTS" id="PR00455">
    <property type="entry name" value="HTHTETR"/>
</dbReference>
<comment type="caution">
    <text evidence="6">The sequence shown here is derived from an EMBL/GenBank/DDBJ whole genome shotgun (WGS) entry which is preliminary data.</text>
</comment>
<dbReference type="PANTHER" id="PTHR30055:SF234">
    <property type="entry name" value="HTH-TYPE TRANSCRIPTIONAL REGULATOR BETI"/>
    <property type="match status" value="1"/>
</dbReference>
<dbReference type="InterPro" id="IPR009057">
    <property type="entry name" value="Homeodomain-like_sf"/>
</dbReference>
<name>A0ABW9Y3Z9_9RHOB</name>
<evidence type="ECO:0000256" key="4">
    <source>
        <dbReference type="PROSITE-ProRule" id="PRU00335"/>
    </source>
</evidence>
<dbReference type="SUPFAM" id="SSF46689">
    <property type="entry name" value="Homeodomain-like"/>
    <property type="match status" value="1"/>
</dbReference>
<reference evidence="7" key="1">
    <citation type="submission" date="2020-01" db="EMBL/GenBank/DDBJ databases">
        <title>Sphingomonas sp. strain CSW-10.</title>
        <authorList>
            <person name="Chen W.-M."/>
        </authorList>
    </citation>
    <scope>NUCLEOTIDE SEQUENCE [LARGE SCALE GENOMIC DNA]</scope>
    <source>
        <strain evidence="7">CCP-1</strain>
    </source>
</reference>
<feature type="domain" description="HTH tetR-type" evidence="5">
    <location>
        <begin position="30"/>
        <end position="90"/>
    </location>
</feature>
<dbReference type="Gene3D" id="1.10.357.10">
    <property type="entry name" value="Tetracycline Repressor, domain 2"/>
    <property type="match status" value="1"/>
</dbReference>
<dbReference type="Proteomes" id="UP001517376">
    <property type="component" value="Unassembled WGS sequence"/>
</dbReference>
<dbReference type="EMBL" id="JAAATW010000001">
    <property type="protein sequence ID" value="NBE07260.1"/>
    <property type="molecule type" value="Genomic_DNA"/>
</dbReference>
<evidence type="ECO:0000256" key="3">
    <source>
        <dbReference type="ARBA" id="ARBA00023163"/>
    </source>
</evidence>
<evidence type="ECO:0000313" key="6">
    <source>
        <dbReference type="EMBL" id="NBE07260.1"/>
    </source>
</evidence>
<dbReference type="PANTHER" id="PTHR30055">
    <property type="entry name" value="HTH-TYPE TRANSCRIPTIONAL REGULATOR RUTR"/>
    <property type="match status" value="1"/>
</dbReference>
<dbReference type="Pfam" id="PF00440">
    <property type="entry name" value="TetR_N"/>
    <property type="match status" value="1"/>
</dbReference>
<keyword evidence="2 4" id="KW-0238">DNA-binding</keyword>
<keyword evidence="7" id="KW-1185">Reference proteome</keyword>
<dbReference type="PROSITE" id="PS50977">
    <property type="entry name" value="HTH_TETR_2"/>
    <property type="match status" value="1"/>
</dbReference>
<proteinExistence type="predicted"/>
<keyword evidence="3" id="KW-0804">Transcription</keyword>
<dbReference type="InterPro" id="IPR001647">
    <property type="entry name" value="HTH_TetR"/>
</dbReference>
<organism evidence="6 7">
    <name type="scientific">Paragemmobacter ruber</name>
    <dbReference type="NCBI Taxonomy" id="1985673"/>
    <lineage>
        <taxon>Bacteria</taxon>
        <taxon>Pseudomonadati</taxon>
        <taxon>Pseudomonadota</taxon>
        <taxon>Alphaproteobacteria</taxon>
        <taxon>Rhodobacterales</taxon>
        <taxon>Paracoccaceae</taxon>
        <taxon>Paragemmobacter</taxon>
    </lineage>
</organism>
<evidence type="ECO:0000256" key="2">
    <source>
        <dbReference type="ARBA" id="ARBA00023125"/>
    </source>
</evidence>
<keyword evidence="1" id="KW-0805">Transcription regulation</keyword>
<gene>
    <name evidence="6" type="ORF">GU920_06915</name>
</gene>
<accession>A0ABW9Y3Z9</accession>
<protein>
    <submittedName>
        <fullName evidence="6">TetR family transcriptional regulator</fullName>
    </submittedName>
</protein>
<dbReference type="InterPro" id="IPR050109">
    <property type="entry name" value="HTH-type_TetR-like_transc_reg"/>
</dbReference>
<evidence type="ECO:0000313" key="7">
    <source>
        <dbReference type="Proteomes" id="UP001517376"/>
    </source>
</evidence>
<evidence type="ECO:0000256" key="1">
    <source>
        <dbReference type="ARBA" id="ARBA00023015"/>
    </source>
</evidence>
<sequence length="224" mass="24942">MNVHSRAALRRCLLELLPVNQPDRTPPQAEHRAVEILEGVRMAFAEKGFDGASMQDLARACGMSVGNFYRYFPSKAAIVAALVTRDLAEVGHEFSQIIESDDPMATLRAALAFRIREDSCANDGLLWAEMMAAALRKPEIADLTRQMEAEVSRYLTIVFAQVRGIDAEEARHRFAAHASLIVMMIKASAMHRPENPQAQSELHALLTRTLNRVLDEIETDDLKG</sequence>